<accession>A0ABN6VUW5</accession>
<gene>
    <name evidence="2" type="ORF">GURASL_30060</name>
</gene>
<dbReference type="Gene3D" id="1.40.20.10">
    <property type="entry name" value="CHAD domain"/>
    <property type="match status" value="1"/>
</dbReference>
<dbReference type="Proteomes" id="UP001317705">
    <property type="component" value="Chromosome"/>
</dbReference>
<keyword evidence="3" id="KW-1185">Reference proteome</keyword>
<dbReference type="PROSITE" id="PS51708">
    <property type="entry name" value="CHAD"/>
    <property type="match status" value="1"/>
</dbReference>
<evidence type="ECO:0000313" key="2">
    <source>
        <dbReference type="EMBL" id="BDV44083.1"/>
    </source>
</evidence>
<reference evidence="2 3" key="1">
    <citation type="submission" date="2022-12" db="EMBL/GenBank/DDBJ databases">
        <title>Polyphasic characterization of Geotalea uranireducens NIT-SL11 newly isolated from a complex of sewage sludge and microbially reduced graphene oxide.</title>
        <authorList>
            <person name="Xie L."/>
            <person name="Yoshida N."/>
            <person name="Meng L."/>
        </authorList>
    </citation>
    <scope>NUCLEOTIDE SEQUENCE [LARGE SCALE GENOMIC DNA]</scope>
    <source>
        <strain evidence="2 3">NIT-SL11</strain>
    </source>
</reference>
<protein>
    <submittedName>
        <fullName evidence="2">CHAD domain-containing protein</fullName>
    </submittedName>
</protein>
<dbReference type="SMART" id="SM00880">
    <property type="entry name" value="CHAD"/>
    <property type="match status" value="1"/>
</dbReference>
<dbReference type="EMBL" id="AP027151">
    <property type="protein sequence ID" value="BDV44083.1"/>
    <property type="molecule type" value="Genomic_DNA"/>
</dbReference>
<dbReference type="InterPro" id="IPR038186">
    <property type="entry name" value="CHAD_dom_sf"/>
</dbReference>
<dbReference type="Pfam" id="PF05235">
    <property type="entry name" value="CHAD"/>
    <property type="match status" value="1"/>
</dbReference>
<organism evidence="2 3">
    <name type="scientific">Geotalea uraniireducens</name>
    <dbReference type="NCBI Taxonomy" id="351604"/>
    <lineage>
        <taxon>Bacteria</taxon>
        <taxon>Pseudomonadati</taxon>
        <taxon>Thermodesulfobacteriota</taxon>
        <taxon>Desulfuromonadia</taxon>
        <taxon>Geobacterales</taxon>
        <taxon>Geobacteraceae</taxon>
        <taxon>Geotalea</taxon>
    </lineage>
</organism>
<evidence type="ECO:0000259" key="1">
    <source>
        <dbReference type="PROSITE" id="PS51708"/>
    </source>
</evidence>
<sequence length="296" mass="32803">MRVSGVTPLWLAAPPLLALRVDDFFARWRQAQRTLDPEDIHDLRVSSRRLREGLLLFAPLYRPAALRQGVRPVRRITRLLGALRNADEALLFFRELAATAAPAACAPLGDLVGRYQQRRQTEAHHLHTALSNLHAGATHAALAKIVARPRVFSATALPIDPFMTIGAFAGESFAGRLAELLELVPAASREEDAAAQHRLRIAVKHYRYRLEILSFLLSDGYATIHGLVKQYQELLGTLHDLDVFAELVRQEGLPSATECVILETLAAHRRHHFAAFAALLAAHPFATIGEQVRKAL</sequence>
<dbReference type="RefSeq" id="WP_282000195.1">
    <property type="nucleotide sequence ID" value="NZ_AP027151.1"/>
</dbReference>
<name>A0ABN6VUW5_9BACT</name>
<dbReference type="PANTHER" id="PTHR39339">
    <property type="entry name" value="SLR1444 PROTEIN"/>
    <property type="match status" value="1"/>
</dbReference>
<evidence type="ECO:0000313" key="3">
    <source>
        <dbReference type="Proteomes" id="UP001317705"/>
    </source>
</evidence>
<dbReference type="PANTHER" id="PTHR39339:SF1">
    <property type="entry name" value="CHAD DOMAIN-CONTAINING PROTEIN"/>
    <property type="match status" value="1"/>
</dbReference>
<feature type="domain" description="CHAD" evidence="1">
    <location>
        <begin position="6"/>
        <end position="292"/>
    </location>
</feature>
<dbReference type="InterPro" id="IPR007899">
    <property type="entry name" value="CHAD_dom"/>
</dbReference>
<proteinExistence type="predicted"/>